<evidence type="ECO:0000256" key="2">
    <source>
        <dbReference type="ARBA" id="ARBA00023002"/>
    </source>
</evidence>
<evidence type="ECO:0000313" key="6">
    <source>
        <dbReference type="EMBL" id="QNG55433.1"/>
    </source>
</evidence>
<dbReference type="InterPro" id="IPR029510">
    <property type="entry name" value="Ald_DH_CS_GLU"/>
</dbReference>
<keyword evidence="7" id="KW-1185">Reference proteome</keyword>
<proteinExistence type="inferred from homology"/>
<gene>
    <name evidence="6" type="ORF">H6H00_07115</name>
</gene>
<evidence type="ECO:0000256" key="4">
    <source>
        <dbReference type="RuleBase" id="RU003345"/>
    </source>
</evidence>
<dbReference type="PANTHER" id="PTHR43353">
    <property type="entry name" value="SUCCINATE-SEMIALDEHYDE DEHYDROGENASE, MITOCHONDRIAL"/>
    <property type="match status" value="1"/>
</dbReference>
<feature type="active site" evidence="3">
    <location>
        <position position="246"/>
    </location>
</feature>
<dbReference type="InterPro" id="IPR016163">
    <property type="entry name" value="Ald_DH_C"/>
</dbReference>
<dbReference type="KEGG" id="ppel:H6H00_07115"/>
<accession>A0A7G7MRM2</accession>
<evidence type="ECO:0000256" key="1">
    <source>
        <dbReference type="ARBA" id="ARBA00009986"/>
    </source>
</evidence>
<protein>
    <submittedName>
        <fullName evidence="6">NAD-dependent succinate-semialdehyde dehydrogenase</fullName>
    </submittedName>
</protein>
<dbReference type="EMBL" id="CP060131">
    <property type="protein sequence ID" value="QNG55433.1"/>
    <property type="molecule type" value="Genomic_DNA"/>
</dbReference>
<dbReference type="GO" id="GO:0009450">
    <property type="term" value="P:gamma-aminobutyric acid catabolic process"/>
    <property type="evidence" value="ECO:0007669"/>
    <property type="project" value="TreeGrafter"/>
</dbReference>
<dbReference type="PANTHER" id="PTHR43353:SF5">
    <property type="entry name" value="SUCCINATE-SEMIALDEHYDE DEHYDROGENASE, MITOCHONDRIAL"/>
    <property type="match status" value="1"/>
</dbReference>
<keyword evidence="2 4" id="KW-0560">Oxidoreductase</keyword>
<dbReference type="Proteomes" id="UP000515728">
    <property type="component" value="Chromosome"/>
</dbReference>
<comment type="similarity">
    <text evidence="1 4">Belongs to the aldehyde dehydrogenase family.</text>
</comment>
<dbReference type="InterPro" id="IPR016161">
    <property type="entry name" value="Ald_DH/histidinol_DH"/>
</dbReference>
<dbReference type="Gene3D" id="3.40.605.10">
    <property type="entry name" value="Aldehyde Dehydrogenase, Chain A, domain 1"/>
    <property type="match status" value="1"/>
</dbReference>
<dbReference type="Gene3D" id="3.40.309.10">
    <property type="entry name" value="Aldehyde Dehydrogenase, Chain A, domain 2"/>
    <property type="match status" value="1"/>
</dbReference>
<dbReference type="InterPro" id="IPR050740">
    <property type="entry name" value="Aldehyde_DH_Superfamily"/>
</dbReference>
<dbReference type="InterPro" id="IPR016162">
    <property type="entry name" value="Ald_DH_N"/>
</dbReference>
<dbReference type="SUPFAM" id="SSF53720">
    <property type="entry name" value="ALDH-like"/>
    <property type="match status" value="1"/>
</dbReference>
<dbReference type="FunFam" id="3.40.605.10:FF:000007">
    <property type="entry name" value="NAD/NADP-dependent betaine aldehyde dehydrogenase"/>
    <property type="match status" value="1"/>
</dbReference>
<organism evidence="6 7">
    <name type="scientific">Pseudonocardia petroleophila</name>
    <dbReference type="NCBI Taxonomy" id="37331"/>
    <lineage>
        <taxon>Bacteria</taxon>
        <taxon>Bacillati</taxon>
        <taxon>Actinomycetota</taxon>
        <taxon>Actinomycetes</taxon>
        <taxon>Pseudonocardiales</taxon>
        <taxon>Pseudonocardiaceae</taxon>
        <taxon>Pseudonocardia</taxon>
    </lineage>
</organism>
<dbReference type="InterPro" id="IPR015590">
    <property type="entry name" value="Aldehyde_DH_dom"/>
</dbReference>
<reference evidence="6 7" key="1">
    <citation type="submission" date="2020-08" db="EMBL/GenBank/DDBJ databases">
        <authorList>
            <person name="Mo P."/>
        </authorList>
    </citation>
    <scope>NUCLEOTIDE SEQUENCE [LARGE SCALE GENOMIC DNA]</scope>
    <source>
        <strain evidence="6 7">CGMCC 4.1532</strain>
    </source>
</reference>
<dbReference type="FunFam" id="3.40.309.10:FF:000009">
    <property type="entry name" value="Aldehyde dehydrogenase A"/>
    <property type="match status" value="1"/>
</dbReference>
<evidence type="ECO:0000259" key="5">
    <source>
        <dbReference type="Pfam" id="PF00171"/>
    </source>
</evidence>
<sequence>MLGPMLGKHTPATPDEGFAVLDPSTGEPIADVARVGPAAVDRAIDEASEALPSWSATAPRVRAEILRSAHELMLAELEPLALLMSLEMGKTRADARAEVRYAAEFFRWFSEEAVRICGELRTAPGGANRILTVHRPVGVALLLTPWNFPAAMAARKLAPALAAGCTAVLKPAEDTPLTAIYLAGLLGRAGVPDGVVHVLTTDRPGEFVEHALADPRIRKLSFTGSTGIGRLLLRQAADRIVNTSLELGGNAPFIVLDDADLDDAVDGAMFAKMRNGGQACTAANRFLVHGAVADEFADRLAARMAGLIVGAGTDEETQLGPMVNARRQDDLAARVDAAVGEGAKLHTGGAPLDRPGFFYPATVLSHVDRGSVLSTDETFGPVAPIIEVADDDDAVALANSSEYGLAAYVYSGSLGRALAVAERLQSGMVGVNRGAISDPAAPFGGMKQSGIGREGGFEGIHEFLEISYLAVDW</sequence>
<evidence type="ECO:0000256" key="3">
    <source>
        <dbReference type="PROSITE-ProRule" id="PRU10007"/>
    </source>
</evidence>
<dbReference type="FunFam" id="3.40.605.10:FF:000026">
    <property type="entry name" value="Aldehyde dehydrogenase, putative"/>
    <property type="match status" value="1"/>
</dbReference>
<dbReference type="PROSITE" id="PS00687">
    <property type="entry name" value="ALDEHYDE_DEHYDR_GLU"/>
    <property type="match status" value="1"/>
</dbReference>
<dbReference type="AlphaFoldDB" id="A0A7G7MRM2"/>
<evidence type="ECO:0000313" key="7">
    <source>
        <dbReference type="Proteomes" id="UP000515728"/>
    </source>
</evidence>
<dbReference type="RefSeq" id="WP_185722229.1">
    <property type="nucleotide sequence ID" value="NZ_BAAAWI010000001.1"/>
</dbReference>
<name>A0A7G7MRM2_9PSEU</name>
<feature type="domain" description="Aldehyde dehydrogenase" evidence="5">
    <location>
        <begin position="15"/>
        <end position="466"/>
    </location>
</feature>
<dbReference type="Pfam" id="PF00171">
    <property type="entry name" value="Aldedh"/>
    <property type="match status" value="1"/>
</dbReference>
<dbReference type="CDD" id="cd07103">
    <property type="entry name" value="ALDH_F5_SSADH_GabD"/>
    <property type="match status" value="1"/>
</dbReference>
<dbReference type="GO" id="GO:0004777">
    <property type="term" value="F:succinate-semialdehyde dehydrogenase (NAD+) activity"/>
    <property type="evidence" value="ECO:0007669"/>
    <property type="project" value="TreeGrafter"/>
</dbReference>